<feature type="domain" description="SAICAR synthetase/ADE2 N-terminal" evidence="7">
    <location>
        <begin position="5"/>
        <end position="251"/>
    </location>
</feature>
<comment type="similarity">
    <text evidence="6">Belongs to the SAICAR synthetase family.</text>
</comment>
<dbReference type="GO" id="GO:0005524">
    <property type="term" value="F:ATP binding"/>
    <property type="evidence" value="ECO:0007669"/>
    <property type="project" value="UniProtKB-KW"/>
</dbReference>
<keyword evidence="3 6" id="KW-0547">Nucleotide-binding</keyword>
<dbReference type="GO" id="GO:0005737">
    <property type="term" value="C:cytoplasm"/>
    <property type="evidence" value="ECO:0007669"/>
    <property type="project" value="TreeGrafter"/>
</dbReference>
<evidence type="ECO:0000256" key="2">
    <source>
        <dbReference type="ARBA" id="ARBA00022598"/>
    </source>
</evidence>
<keyword evidence="5 6" id="KW-0067">ATP-binding</keyword>
<evidence type="ECO:0000256" key="3">
    <source>
        <dbReference type="ARBA" id="ARBA00022741"/>
    </source>
</evidence>
<keyword evidence="9" id="KW-1185">Reference proteome</keyword>
<evidence type="ECO:0000256" key="5">
    <source>
        <dbReference type="ARBA" id="ARBA00022840"/>
    </source>
</evidence>
<dbReference type="GeneID" id="95967570"/>
<comment type="pathway">
    <text evidence="1 6">Purine metabolism; IMP biosynthesis via de novo pathway; 5-amino-1-(5-phospho-D-ribosyl)imidazole-4-carboxamide from 5-amino-1-(5-phospho-D-ribosyl)imidazole-4-carboxylate: step 1/2.</text>
</comment>
<dbReference type="Gene3D" id="3.30.470.20">
    <property type="entry name" value="ATP-grasp fold, B domain"/>
    <property type="match status" value="1"/>
</dbReference>
<gene>
    <name evidence="6" type="primary">purC</name>
    <name evidence="8" type="ORF">OXIME_000837</name>
</gene>
<evidence type="ECO:0000256" key="1">
    <source>
        <dbReference type="ARBA" id="ARBA00004672"/>
    </source>
</evidence>
<evidence type="ECO:0000256" key="4">
    <source>
        <dbReference type="ARBA" id="ARBA00022755"/>
    </source>
</evidence>
<reference evidence="8 9" key="1">
    <citation type="submission" date="2023-09" db="EMBL/GenBank/DDBJ databases">
        <authorList>
            <person name="Golyshina O.V."/>
            <person name="Lunev E.A."/>
            <person name="Bargiela R."/>
            <person name="Gaines M.C."/>
            <person name="Daum B."/>
            <person name="Bale N.J."/>
            <person name="Koenen M."/>
            <person name="Sinninghe Damst J.S."/>
            <person name="Yakimov M."/>
            <person name="Golyshin P.N."/>
        </authorList>
    </citation>
    <scope>NUCLEOTIDE SEQUENCE [LARGE SCALE GENOMIC DNA]</scope>
    <source>
        <strain evidence="8 9">M1</strain>
    </source>
</reference>
<evidence type="ECO:0000313" key="9">
    <source>
        <dbReference type="Proteomes" id="UP001451606"/>
    </source>
</evidence>
<dbReference type="CDD" id="cd01414">
    <property type="entry name" value="SAICAR_synt_Sc"/>
    <property type="match status" value="1"/>
</dbReference>
<dbReference type="EC" id="6.3.2.6" evidence="6"/>
<dbReference type="PANTHER" id="PTHR43700">
    <property type="entry name" value="PHOSPHORIBOSYLAMINOIMIDAZOLE-SUCCINOCARBOXAMIDE SYNTHASE"/>
    <property type="match status" value="1"/>
</dbReference>
<sequence>MEPIRIGKVKEVYDEGETLLFKFTDKISVFDKIIPSMIPGKGESLCRTSAFWFKYIEETAHVKTDFIEMPAKNQMRVTKFFIPEGKGNPDEIEYLIPLEFITRYYVAGTLYDRIKSGKIKPEDLGLNSMPKYGDELDDPYFEVTTKFEKFDRPLTTGECIEIGGMTKMELLNIRETLFKVDRRINKHVLKNGLIHVDGKKELAFDAGRDPVLVDTFGTLDEDRFWEKKDYDKGIIKDLSKESVRQYYRSIGYHDKLYAAREKNLPEPDITPLPPELIKQTSELYMNMYERITGEKW</sequence>
<dbReference type="HAMAP" id="MF_00137">
    <property type="entry name" value="SAICAR_synth"/>
    <property type="match status" value="1"/>
</dbReference>
<evidence type="ECO:0000313" key="8">
    <source>
        <dbReference type="EMBL" id="WYY00272.1"/>
    </source>
</evidence>
<protein>
    <recommendedName>
        <fullName evidence="6">Phosphoribosylaminoimidazole-succinocarboxamide synthase</fullName>
        <ecNumber evidence="6">6.3.2.6</ecNumber>
    </recommendedName>
    <alternativeName>
        <fullName evidence="6">SAICAR synthetase</fullName>
    </alternativeName>
</protein>
<dbReference type="Proteomes" id="UP001451606">
    <property type="component" value="Chromosome"/>
</dbReference>
<evidence type="ECO:0000259" key="7">
    <source>
        <dbReference type="Pfam" id="PF01259"/>
    </source>
</evidence>
<evidence type="ECO:0000256" key="6">
    <source>
        <dbReference type="HAMAP-Rule" id="MF_00137"/>
    </source>
</evidence>
<proteinExistence type="inferred from homology"/>
<dbReference type="PROSITE" id="PS01057">
    <property type="entry name" value="SAICAR_SYNTHETASE_1"/>
    <property type="match status" value="1"/>
</dbReference>
<dbReference type="PANTHER" id="PTHR43700:SF1">
    <property type="entry name" value="PHOSPHORIBOSYLAMINOIMIDAZOLE-SUCCINOCARBOXAMIDE SYNTHASE"/>
    <property type="match status" value="1"/>
</dbReference>
<dbReference type="EMBL" id="CP133772">
    <property type="protein sequence ID" value="WYY00272.1"/>
    <property type="molecule type" value="Genomic_DNA"/>
</dbReference>
<dbReference type="AlphaFoldDB" id="A0AAX4NHD6"/>
<dbReference type="KEGG" id="omr:OXIME_000837"/>
<dbReference type="InterPro" id="IPR028923">
    <property type="entry name" value="SAICAR_synt/ADE2_N"/>
</dbReference>
<accession>A0AAX4NHD6</accession>
<organism evidence="8 9">
    <name type="scientific">Oxyplasma meridianum</name>
    <dbReference type="NCBI Taxonomy" id="3073602"/>
    <lineage>
        <taxon>Archaea</taxon>
        <taxon>Methanobacteriati</taxon>
        <taxon>Thermoplasmatota</taxon>
        <taxon>Thermoplasmata</taxon>
        <taxon>Thermoplasmatales</taxon>
        <taxon>Thermoplasmataceae</taxon>
        <taxon>Oxyplasma</taxon>
    </lineage>
</organism>
<name>A0AAX4NHD6_9ARCH</name>
<keyword evidence="2 6" id="KW-0436">Ligase</keyword>
<dbReference type="RefSeq" id="WP_393972217.1">
    <property type="nucleotide sequence ID" value="NZ_CP133772.1"/>
</dbReference>
<keyword evidence="4 6" id="KW-0658">Purine biosynthesis</keyword>
<dbReference type="GO" id="GO:0006189">
    <property type="term" value="P:'de novo' IMP biosynthetic process"/>
    <property type="evidence" value="ECO:0007669"/>
    <property type="project" value="UniProtKB-UniRule"/>
</dbReference>
<dbReference type="Pfam" id="PF01259">
    <property type="entry name" value="SAICAR_synt"/>
    <property type="match status" value="1"/>
</dbReference>
<dbReference type="GO" id="GO:0004639">
    <property type="term" value="F:phosphoribosylaminoimidazolesuccinocarboxamide synthase activity"/>
    <property type="evidence" value="ECO:0007669"/>
    <property type="project" value="UniProtKB-UniRule"/>
</dbReference>
<dbReference type="SUPFAM" id="SSF56104">
    <property type="entry name" value="SAICAR synthase-like"/>
    <property type="match status" value="1"/>
</dbReference>
<dbReference type="InterPro" id="IPR018236">
    <property type="entry name" value="SAICAR_synthetase_CS"/>
</dbReference>
<comment type="catalytic activity">
    <reaction evidence="6">
        <text>5-amino-1-(5-phospho-D-ribosyl)imidazole-4-carboxylate + L-aspartate + ATP = (2S)-2-[5-amino-1-(5-phospho-beta-D-ribosyl)imidazole-4-carboxamido]succinate + ADP + phosphate + 2 H(+)</text>
        <dbReference type="Rhea" id="RHEA:22628"/>
        <dbReference type="ChEBI" id="CHEBI:15378"/>
        <dbReference type="ChEBI" id="CHEBI:29991"/>
        <dbReference type="ChEBI" id="CHEBI:30616"/>
        <dbReference type="ChEBI" id="CHEBI:43474"/>
        <dbReference type="ChEBI" id="CHEBI:58443"/>
        <dbReference type="ChEBI" id="CHEBI:77657"/>
        <dbReference type="ChEBI" id="CHEBI:456216"/>
        <dbReference type="EC" id="6.3.2.6"/>
    </reaction>
</comment>
<dbReference type="Gene3D" id="3.30.200.20">
    <property type="entry name" value="Phosphorylase Kinase, domain 1"/>
    <property type="match status" value="1"/>
</dbReference>